<comment type="similarity">
    <text evidence="2">Belongs to the FKBP-type PPIase family. FKBP3/4 subfamily.</text>
</comment>
<evidence type="ECO:0000256" key="2">
    <source>
        <dbReference type="ARBA" id="ARBA00007838"/>
    </source>
</evidence>
<feature type="compositionally biased region" description="Basic and acidic residues" evidence="7">
    <location>
        <begin position="235"/>
        <end position="277"/>
    </location>
</feature>
<keyword evidence="4 5" id="KW-0413">Isomerase</keyword>
<dbReference type="InParanoid" id="A0A0C3E8P8"/>
<dbReference type="GO" id="GO:0005730">
    <property type="term" value="C:nucleolus"/>
    <property type="evidence" value="ECO:0007669"/>
    <property type="project" value="TreeGrafter"/>
</dbReference>
<proteinExistence type="inferred from homology"/>
<dbReference type="FunFam" id="3.10.50.40:FF:000006">
    <property type="entry name" value="Peptidyl-prolyl cis-trans isomerase"/>
    <property type="match status" value="1"/>
</dbReference>
<evidence type="ECO:0000256" key="3">
    <source>
        <dbReference type="ARBA" id="ARBA00023110"/>
    </source>
</evidence>
<feature type="compositionally biased region" description="Basic residues" evidence="7">
    <location>
        <begin position="211"/>
        <end position="220"/>
    </location>
</feature>
<dbReference type="Gene3D" id="2.60.120.340">
    <property type="entry name" value="Nucleoplasmin core domain"/>
    <property type="match status" value="1"/>
</dbReference>
<name>A0A0C3E8P8_9AGAM</name>
<dbReference type="InterPro" id="IPR001179">
    <property type="entry name" value="PPIase_FKBP_dom"/>
</dbReference>
<evidence type="ECO:0000259" key="8">
    <source>
        <dbReference type="PROSITE" id="PS50059"/>
    </source>
</evidence>
<dbReference type="STRING" id="1036808.A0A0C3E8P8"/>
<dbReference type="Gene3D" id="3.10.50.40">
    <property type="match status" value="1"/>
</dbReference>
<dbReference type="InterPro" id="IPR041232">
    <property type="entry name" value="NPL"/>
</dbReference>
<dbReference type="InterPro" id="IPR023566">
    <property type="entry name" value="PPIase_Fpr3/Fpr4-like"/>
</dbReference>
<dbReference type="PANTHER" id="PTHR43811">
    <property type="entry name" value="FKBP-TYPE PEPTIDYL-PROLYL CIS-TRANS ISOMERASE FKPA"/>
    <property type="match status" value="1"/>
</dbReference>
<keyword evidence="3 5" id="KW-0697">Rotamase</keyword>
<dbReference type="Proteomes" id="UP000053989">
    <property type="component" value="Unassembled WGS sequence"/>
</dbReference>
<organism evidence="9 10">
    <name type="scientific">Scleroderma citrinum Foug A</name>
    <dbReference type="NCBI Taxonomy" id="1036808"/>
    <lineage>
        <taxon>Eukaryota</taxon>
        <taxon>Fungi</taxon>
        <taxon>Dikarya</taxon>
        <taxon>Basidiomycota</taxon>
        <taxon>Agaricomycotina</taxon>
        <taxon>Agaricomycetes</taxon>
        <taxon>Agaricomycetidae</taxon>
        <taxon>Boletales</taxon>
        <taxon>Sclerodermatineae</taxon>
        <taxon>Sclerodermataceae</taxon>
        <taxon>Scleroderma</taxon>
    </lineage>
</organism>
<evidence type="ECO:0000313" key="10">
    <source>
        <dbReference type="Proteomes" id="UP000053989"/>
    </source>
</evidence>
<dbReference type="InterPro" id="IPR046357">
    <property type="entry name" value="PPIase_dom_sf"/>
</dbReference>
<keyword evidence="10" id="KW-1185">Reference proteome</keyword>
<comment type="catalytic activity">
    <reaction evidence="1 5 6">
        <text>[protein]-peptidylproline (omega=180) = [protein]-peptidylproline (omega=0)</text>
        <dbReference type="Rhea" id="RHEA:16237"/>
        <dbReference type="Rhea" id="RHEA-COMP:10747"/>
        <dbReference type="Rhea" id="RHEA-COMP:10748"/>
        <dbReference type="ChEBI" id="CHEBI:83833"/>
        <dbReference type="ChEBI" id="CHEBI:83834"/>
        <dbReference type="EC" id="5.2.1.8"/>
    </reaction>
</comment>
<feature type="domain" description="PPIase FKBP-type" evidence="8">
    <location>
        <begin position="294"/>
        <end position="380"/>
    </location>
</feature>
<evidence type="ECO:0000256" key="1">
    <source>
        <dbReference type="ARBA" id="ARBA00000971"/>
    </source>
</evidence>
<accession>A0A0C3E8P8</accession>
<dbReference type="Pfam" id="PF17800">
    <property type="entry name" value="NPL"/>
    <property type="match status" value="1"/>
</dbReference>
<dbReference type="GO" id="GO:0000785">
    <property type="term" value="C:chromatin"/>
    <property type="evidence" value="ECO:0007669"/>
    <property type="project" value="TreeGrafter"/>
</dbReference>
<dbReference type="PROSITE" id="PS50059">
    <property type="entry name" value="FKBP_PPIASE"/>
    <property type="match status" value="1"/>
</dbReference>
<protein>
    <recommendedName>
        <fullName evidence="5">FK506-binding protein</fullName>
        <ecNumber evidence="5">5.2.1.8</ecNumber>
    </recommendedName>
</protein>
<feature type="region of interest" description="Disordered" evidence="7">
    <location>
        <begin position="159"/>
        <end position="277"/>
    </location>
</feature>
<evidence type="ECO:0000256" key="5">
    <source>
        <dbReference type="PIRNR" id="PIRNR001473"/>
    </source>
</evidence>
<dbReference type="Pfam" id="PF00254">
    <property type="entry name" value="FKBP_C"/>
    <property type="match status" value="1"/>
</dbReference>
<dbReference type="OrthoDB" id="77911at2759"/>
<sequence length="380" mass="42036">MVVAIAPWSVEVQPGKKEVFVPQGDVQIKNAALSDVLADETGRTTIKFTYPSLVADMDEDEEDEEHKSEDGKVTTIVLCSLTPGKIEQASCEIILEQDVEYMFELVGKNPVYLYGNYIDQEPVDQPPIGSDVDSEFDSEDEDAYNLDEVSSDVEVEVDVNEADLEDDAGRFEELEDEEMDEAKPAEKDDKKSLKRPRESDTTEADETKLSKSQKKKLAKKMKAEGGNAAPPPTEKPLEEGRKEEKKQKKDKKETNEKEGEAKGKDSDKKQSRVLEGGVKVRDVKVGNGKMAKKGDRVSLRYIGKLTNGTVFDKNTKGTPFTFTIGAGDVIKGWDIGIAGMQIDGEREVTVPPSMGYGKKKMQDIPANSTLVFEVKLLSIK</sequence>
<evidence type="ECO:0000256" key="7">
    <source>
        <dbReference type="SAM" id="MobiDB-lite"/>
    </source>
</evidence>
<feature type="compositionally biased region" description="Basic and acidic residues" evidence="7">
    <location>
        <begin position="181"/>
        <end position="209"/>
    </location>
</feature>
<dbReference type="PANTHER" id="PTHR43811:SF19">
    <property type="entry name" value="39 KDA FK506-BINDING NUCLEAR PROTEIN"/>
    <property type="match status" value="1"/>
</dbReference>
<evidence type="ECO:0000313" key="9">
    <source>
        <dbReference type="EMBL" id="KIM69095.1"/>
    </source>
</evidence>
<dbReference type="FunCoup" id="A0A0C3E8P8">
    <property type="interactions" value="43"/>
</dbReference>
<evidence type="ECO:0000256" key="4">
    <source>
        <dbReference type="ARBA" id="ARBA00023235"/>
    </source>
</evidence>
<dbReference type="AlphaFoldDB" id="A0A0C3E8P8"/>
<dbReference type="SUPFAM" id="SSF54534">
    <property type="entry name" value="FKBP-like"/>
    <property type="match status" value="1"/>
</dbReference>
<dbReference type="HOGENOM" id="CLU_022297_3_0_1"/>
<dbReference type="EC" id="5.2.1.8" evidence="5"/>
<reference evidence="9 10" key="1">
    <citation type="submission" date="2014-04" db="EMBL/GenBank/DDBJ databases">
        <authorList>
            <consortium name="DOE Joint Genome Institute"/>
            <person name="Kuo A."/>
            <person name="Kohler A."/>
            <person name="Nagy L.G."/>
            <person name="Floudas D."/>
            <person name="Copeland A."/>
            <person name="Barry K.W."/>
            <person name="Cichocki N."/>
            <person name="Veneault-Fourrey C."/>
            <person name="LaButti K."/>
            <person name="Lindquist E.A."/>
            <person name="Lipzen A."/>
            <person name="Lundell T."/>
            <person name="Morin E."/>
            <person name="Murat C."/>
            <person name="Sun H."/>
            <person name="Tunlid A."/>
            <person name="Henrissat B."/>
            <person name="Grigoriev I.V."/>
            <person name="Hibbett D.S."/>
            <person name="Martin F."/>
            <person name="Nordberg H.P."/>
            <person name="Cantor M.N."/>
            <person name="Hua S.X."/>
        </authorList>
    </citation>
    <scope>NUCLEOTIDE SEQUENCE [LARGE SCALE GENOMIC DNA]</scope>
    <source>
        <strain evidence="9 10">Foug A</strain>
    </source>
</reference>
<dbReference type="GO" id="GO:0003755">
    <property type="term" value="F:peptidyl-prolyl cis-trans isomerase activity"/>
    <property type="evidence" value="ECO:0007669"/>
    <property type="project" value="UniProtKB-KW"/>
</dbReference>
<dbReference type="PIRSF" id="PIRSF001473">
    <property type="entry name" value="FK506-bp_FPR3"/>
    <property type="match status" value="1"/>
</dbReference>
<gene>
    <name evidence="9" type="ORF">SCLCIDRAFT_1208520</name>
</gene>
<evidence type="ECO:0000256" key="6">
    <source>
        <dbReference type="PROSITE-ProRule" id="PRU00277"/>
    </source>
</evidence>
<dbReference type="EMBL" id="KN822007">
    <property type="protein sequence ID" value="KIM69095.1"/>
    <property type="molecule type" value="Genomic_DNA"/>
</dbReference>
<reference evidence="10" key="2">
    <citation type="submission" date="2015-01" db="EMBL/GenBank/DDBJ databases">
        <title>Evolutionary Origins and Diversification of the Mycorrhizal Mutualists.</title>
        <authorList>
            <consortium name="DOE Joint Genome Institute"/>
            <consortium name="Mycorrhizal Genomics Consortium"/>
            <person name="Kohler A."/>
            <person name="Kuo A."/>
            <person name="Nagy L.G."/>
            <person name="Floudas D."/>
            <person name="Copeland A."/>
            <person name="Barry K.W."/>
            <person name="Cichocki N."/>
            <person name="Veneault-Fourrey C."/>
            <person name="LaButti K."/>
            <person name="Lindquist E.A."/>
            <person name="Lipzen A."/>
            <person name="Lundell T."/>
            <person name="Morin E."/>
            <person name="Murat C."/>
            <person name="Riley R."/>
            <person name="Ohm R."/>
            <person name="Sun H."/>
            <person name="Tunlid A."/>
            <person name="Henrissat B."/>
            <person name="Grigoriev I.V."/>
            <person name="Hibbett D.S."/>
            <person name="Martin F."/>
        </authorList>
    </citation>
    <scope>NUCLEOTIDE SEQUENCE [LARGE SCALE GENOMIC DNA]</scope>
    <source>
        <strain evidence="10">Foug A</strain>
    </source>
</reference>